<protein>
    <recommendedName>
        <fullName evidence="4">4-amino-4-deoxy-L-arabinose transferase-like glycosyltransferase</fullName>
    </recommendedName>
</protein>
<feature type="transmembrane region" description="Helical" evidence="1">
    <location>
        <begin position="89"/>
        <end position="107"/>
    </location>
</feature>
<dbReference type="RefSeq" id="WP_203546635.1">
    <property type="nucleotide sequence ID" value="NZ_BMIZ01000002.1"/>
</dbReference>
<keyword evidence="1" id="KW-0472">Membrane</keyword>
<keyword evidence="1" id="KW-1133">Transmembrane helix</keyword>
<feature type="transmembrane region" description="Helical" evidence="1">
    <location>
        <begin position="342"/>
        <end position="362"/>
    </location>
</feature>
<keyword evidence="1" id="KW-0812">Transmembrane</keyword>
<organism evidence="2 3">
    <name type="scientific">Dyella caseinilytica</name>
    <dbReference type="NCBI Taxonomy" id="1849581"/>
    <lineage>
        <taxon>Bacteria</taxon>
        <taxon>Pseudomonadati</taxon>
        <taxon>Pseudomonadota</taxon>
        <taxon>Gammaproteobacteria</taxon>
        <taxon>Lysobacterales</taxon>
        <taxon>Rhodanobacteraceae</taxon>
        <taxon>Dyella</taxon>
    </lineage>
</organism>
<name>A0ABX7GRM9_9GAMM</name>
<feature type="transmembrane region" description="Helical" evidence="1">
    <location>
        <begin position="311"/>
        <end position="330"/>
    </location>
</feature>
<proteinExistence type="predicted"/>
<evidence type="ECO:0000313" key="2">
    <source>
        <dbReference type="EMBL" id="QRN53077.1"/>
    </source>
</evidence>
<accession>A0ABX7GRM9</accession>
<dbReference type="Proteomes" id="UP000663181">
    <property type="component" value="Chromosome"/>
</dbReference>
<sequence length="649" mass="70732">MTDSTPPAPTANSTRKSIKFLIALAIVAAVAFPLSTLLCGMQDGDGVLTALISTQKLTWYFWGQDRFLNFIPALAHPISDVVWNLRFQLFLRSFFAFLAPIGFLYFLTRSARTVTIATVLTNCVLALTLSDEALFNLYIQHNPFGTSLVLLAGAYATLARGTRVNNWRWALASVLLFLAYTTNFALFVISLPFLVVVLCLADENRKSLLIFIIVNVVAVMLAYVHAKHFGEAETQLGVAPSMQAIRAGYHEVKTQIRWTWIAALVFISVGSGFAVRAPNRWAAMLLIAGCLALIGVLSCASWAQINAYNVRYYLTFLIGIVAASGYLLITCVRNIAPFSEKYYAGVVWGLFLTAFIGGLHGLSATPGALLGTTWRQPSETVAGIAENENVQFVVGGFWDVWPAVFDTNARLQADGKAPTVYGGAKRGEALRDTLWKISKSEGSLRALCFLDSTEACAEAASNGLKANMLAVPHTERMLDAKGKPLLLLELRFADQNNRLPNITAWGQPPLKAQLVHIDLAASHIRFDPGSDSIIVPVTLRNDGTARLTPYGDHAVNLGARLTDEAGNVVNVDFARLALPVSDPGQEVHAEFNLPASQLEGHGLSILPVQEGVAWFDQFGVSPVIEGPFHRCNENGRHWMCDTIHALDAK</sequence>
<keyword evidence="3" id="KW-1185">Reference proteome</keyword>
<reference evidence="2 3" key="1">
    <citation type="submission" date="2020-10" db="EMBL/GenBank/DDBJ databases">
        <title>Phylogeny of dyella-like bacteria.</title>
        <authorList>
            <person name="Fu J."/>
        </authorList>
    </citation>
    <scope>NUCLEOTIDE SEQUENCE [LARGE SCALE GENOMIC DNA]</scope>
    <source>
        <strain evidence="2 3">DHOB09</strain>
    </source>
</reference>
<dbReference type="EMBL" id="CP064030">
    <property type="protein sequence ID" value="QRN53077.1"/>
    <property type="molecule type" value="Genomic_DNA"/>
</dbReference>
<feature type="transmembrane region" description="Helical" evidence="1">
    <location>
        <begin position="169"/>
        <end position="201"/>
    </location>
</feature>
<feature type="transmembrane region" description="Helical" evidence="1">
    <location>
        <begin position="258"/>
        <end position="275"/>
    </location>
</feature>
<evidence type="ECO:0008006" key="4">
    <source>
        <dbReference type="Google" id="ProtNLM"/>
    </source>
</evidence>
<feature type="transmembrane region" description="Helical" evidence="1">
    <location>
        <begin position="282"/>
        <end position="305"/>
    </location>
</feature>
<evidence type="ECO:0000313" key="3">
    <source>
        <dbReference type="Proteomes" id="UP000663181"/>
    </source>
</evidence>
<feature type="transmembrane region" description="Helical" evidence="1">
    <location>
        <begin position="20"/>
        <end position="38"/>
    </location>
</feature>
<feature type="transmembrane region" description="Helical" evidence="1">
    <location>
        <begin position="208"/>
        <end position="226"/>
    </location>
</feature>
<gene>
    <name evidence="2" type="ORF">ISN74_16785</name>
</gene>
<evidence type="ECO:0000256" key="1">
    <source>
        <dbReference type="SAM" id="Phobius"/>
    </source>
</evidence>